<name>A0A0C2YQG7_HEBCY</name>
<dbReference type="PANTHER" id="PTHR32343:SF10">
    <property type="entry name" value="RNA-BINDING REGION RNP-1 DOMAIN-CONTAINING PROTEIN"/>
    <property type="match status" value="1"/>
</dbReference>
<feature type="region of interest" description="Disordered" evidence="2">
    <location>
        <begin position="215"/>
        <end position="255"/>
    </location>
</feature>
<evidence type="ECO:0000313" key="5">
    <source>
        <dbReference type="Proteomes" id="UP000053424"/>
    </source>
</evidence>
<reference evidence="5" key="2">
    <citation type="submission" date="2015-01" db="EMBL/GenBank/DDBJ databases">
        <title>Evolutionary Origins and Diversification of the Mycorrhizal Mutualists.</title>
        <authorList>
            <consortium name="DOE Joint Genome Institute"/>
            <consortium name="Mycorrhizal Genomics Consortium"/>
            <person name="Kohler A."/>
            <person name="Kuo A."/>
            <person name="Nagy L.G."/>
            <person name="Floudas D."/>
            <person name="Copeland A."/>
            <person name="Barry K.W."/>
            <person name="Cichocki N."/>
            <person name="Veneault-Fourrey C."/>
            <person name="LaButti K."/>
            <person name="Lindquist E.A."/>
            <person name="Lipzen A."/>
            <person name="Lundell T."/>
            <person name="Morin E."/>
            <person name="Murat C."/>
            <person name="Riley R."/>
            <person name="Ohm R."/>
            <person name="Sun H."/>
            <person name="Tunlid A."/>
            <person name="Henrissat B."/>
            <person name="Grigoriev I.V."/>
            <person name="Hibbett D.S."/>
            <person name="Martin F."/>
        </authorList>
    </citation>
    <scope>NUCLEOTIDE SEQUENCE [LARGE SCALE GENOMIC DNA]</scope>
    <source>
        <strain evidence="5">h7</strain>
    </source>
</reference>
<feature type="compositionally biased region" description="Low complexity" evidence="2">
    <location>
        <begin position="226"/>
        <end position="247"/>
    </location>
</feature>
<dbReference type="HOGENOM" id="CLU_074138_1_0_1"/>
<evidence type="ECO:0000256" key="2">
    <source>
        <dbReference type="SAM" id="MobiDB-lite"/>
    </source>
</evidence>
<dbReference type="Gene3D" id="3.30.70.330">
    <property type="match status" value="1"/>
</dbReference>
<feature type="compositionally biased region" description="Basic and acidic residues" evidence="2">
    <location>
        <begin position="215"/>
        <end position="225"/>
    </location>
</feature>
<dbReference type="Pfam" id="PF00076">
    <property type="entry name" value="RRM_1"/>
    <property type="match status" value="1"/>
</dbReference>
<evidence type="ECO:0000313" key="4">
    <source>
        <dbReference type="EMBL" id="KIM43247.1"/>
    </source>
</evidence>
<dbReference type="InterPro" id="IPR000504">
    <property type="entry name" value="RRM_dom"/>
</dbReference>
<protein>
    <recommendedName>
        <fullName evidence="3">RRM domain-containing protein</fullName>
    </recommendedName>
</protein>
<dbReference type="Proteomes" id="UP000053424">
    <property type="component" value="Unassembled WGS sequence"/>
</dbReference>
<dbReference type="OrthoDB" id="7763451at2759"/>
<reference evidence="4 5" key="1">
    <citation type="submission" date="2014-04" db="EMBL/GenBank/DDBJ databases">
        <authorList>
            <consortium name="DOE Joint Genome Institute"/>
            <person name="Kuo A."/>
            <person name="Gay G."/>
            <person name="Dore J."/>
            <person name="Kohler A."/>
            <person name="Nagy L.G."/>
            <person name="Floudas D."/>
            <person name="Copeland A."/>
            <person name="Barry K.W."/>
            <person name="Cichocki N."/>
            <person name="Veneault-Fourrey C."/>
            <person name="LaButti K."/>
            <person name="Lindquist E.A."/>
            <person name="Lipzen A."/>
            <person name="Lundell T."/>
            <person name="Morin E."/>
            <person name="Murat C."/>
            <person name="Sun H."/>
            <person name="Tunlid A."/>
            <person name="Henrissat B."/>
            <person name="Grigoriev I.V."/>
            <person name="Hibbett D.S."/>
            <person name="Martin F."/>
            <person name="Nordberg H.P."/>
            <person name="Cantor M.N."/>
            <person name="Hua S.X."/>
        </authorList>
    </citation>
    <scope>NUCLEOTIDE SEQUENCE [LARGE SCALE GENOMIC DNA]</scope>
    <source>
        <strain evidence="5">h7</strain>
    </source>
</reference>
<dbReference type="SUPFAM" id="SSF54928">
    <property type="entry name" value="RNA-binding domain, RBD"/>
    <property type="match status" value="1"/>
</dbReference>
<dbReference type="SMART" id="SM00360">
    <property type="entry name" value="RRM"/>
    <property type="match status" value="1"/>
</dbReference>
<dbReference type="PANTHER" id="PTHR32343">
    <property type="entry name" value="SERINE/ARGININE-RICH SPLICING FACTOR"/>
    <property type="match status" value="1"/>
</dbReference>
<dbReference type="InterPro" id="IPR012677">
    <property type="entry name" value="Nucleotide-bd_a/b_plait_sf"/>
</dbReference>
<feature type="domain" description="RRM" evidence="3">
    <location>
        <begin position="3"/>
        <end position="74"/>
    </location>
</feature>
<proteinExistence type="predicted"/>
<dbReference type="PROSITE" id="PS50102">
    <property type="entry name" value="RRM"/>
    <property type="match status" value="1"/>
</dbReference>
<gene>
    <name evidence="4" type="ORF">M413DRAFT_444056</name>
</gene>
<keyword evidence="1" id="KW-0694">RNA-binding</keyword>
<sequence length="255" mass="27626">MSYTVHVSGIAPTTTQAQLHDFFSFCGKISSIDYREKDGKATIYFEKANAAKTAAMLNGGALDGSTLTVTSDVAHQDEEPHATPGPYEQSDKPRAGIMAEYLAKGYKLSDQILERAIDMDSKQGISKRFLSYFHSLDKSVGERALGPEQTVSAKVQSTVDNATTQARAIDEQKGFSKIANDYYTWAYSSPFGQKVKAFYTDTSKQVLDIHEEAKRIANQEKEKAKGSTTQSGASGSGAAAEAKPQAPEAEKSKDV</sequence>
<dbReference type="STRING" id="686832.A0A0C2YQG7"/>
<organism evidence="4 5">
    <name type="scientific">Hebeloma cylindrosporum</name>
    <dbReference type="NCBI Taxonomy" id="76867"/>
    <lineage>
        <taxon>Eukaryota</taxon>
        <taxon>Fungi</taxon>
        <taxon>Dikarya</taxon>
        <taxon>Basidiomycota</taxon>
        <taxon>Agaricomycotina</taxon>
        <taxon>Agaricomycetes</taxon>
        <taxon>Agaricomycetidae</taxon>
        <taxon>Agaricales</taxon>
        <taxon>Agaricineae</taxon>
        <taxon>Hymenogastraceae</taxon>
        <taxon>Hebeloma</taxon>
    </lineage>
</organism>
<dbReference type="InterPro" id="IPR035979">
    <property type="entry name" value="RBD_domain_sf"/>
</dbReference>
<evidence type="ECO:0000259" key="3">
    <source>
        <dbReference type="PROSITE" id="PS50102"/>
    </source>
</evidence>
<dbReference type="GO" id="GO:0003723">
    <property type="term" value="F:RNA binding"/>
    <property type="evidence" value="ECO:0007669"/>
    <property type="project" value="UniProtKB-UniRule"/>
</dbReference>
<evidence type="ECO:0000256" key="1">
    <source>
        <dbReference type="PROSITE-ProRule" id="PRU00176"/>
    </source>
</evidence>
<accession>A0A0C2YQG7</accession>
<dbReference type="EMBL" id="KN831776">
    <property type="protein sequence ID" value="KIM43247.1"/>
    <property type="molecule type" value="Genomic_DNA"/>
</dbReference>
<dbReference type="AlphaFoldDB" id="A0A0C2YQG7"/>
<keyword evidence="5" id="KW-1185">Reference proteome</keyword>